<accession>A0ABD3Y0Y1</accession>
<evidence type="ECO:0000313" key="2">
    <source>
        <dbReference type="Proteomes" id="UP001634394"/>
    </source>
</evidence>
<evidence type="ECO:0008006" key="3">
    <source>
        <dbReference type="Google" id="ProtNLM"/>
    </source>
</evidence>
<name>A0ABD3Y0Y1_SINWO</name>
<reference evidence="1 2" key="1">
    <citation type="submission" date="2024-11" db="EMBL/GenBank/DDBJ databases">
        <title>Chromosome-level genome assembly of the freshwater bivalve Anodonta woodiana.</title>
        <authorList>
            <person name="Chen X."/>
        </authorList>
    </citation>
    <scope>NUCLEOTIDE SEQUENCE [LARGE SCALE GENOMIC DNA]</scope>
    <source>
        <strain evidence="1">MN2024</strain>
        <tissue evidence="1">Gills</tissue>
    </source>
</reference>
<dbReference type="EMBL" id="JBJQND010000001">
    <property type="protein sequence ID" value="KAL3890980.1"/>
    <property type="molecule type" value="Genomic_DNA"/>
</dbReference>
<sequence length="50" mass="6157">DGYDRNLYWTEEDTGIIWRTSEHSKLTQIFMKDLKRPREVMVLQHERYGN</sequence>
<proteinExistence type="predicted"/>
<keyword evidence="2" id="KW-1185">Reference proteome</keyword>
<dbReference type="Proteomes" id="UP001634394">
    <property type="component" value="Unassembled WGS sequence"/>
</dbReference>
<dbReference type="AlphaFoldDB" id="A0ABD3Y0Y1"/>
<comment type="caution">
    <text evidence="1">The sequence shown here is derived from an EMBL/GenBank/DDBJ whole genome shotgun (WGS) entry which is preliminary data.</text>
</comment>
<protein>
    <recommendedName>
        <fullName evidence="3">MHC class I antigen</fullName>
    </recommendedName>
</protein>
<feature type="non-terminal residue" evidence="1">
    <location>
        <position position="1"/>
    </location>
</feature>
<organism evidence="1 2">
    <name type="scientific">Sinanodonta woodiana</name>
    <name type="common">Chinese pond mussel</name>
    <name type="synonym">Anodonta woodiana</name>
    <dbReference type="NCBI Taxonomy" id="1069815"/>
    <lineage>
        <taxon>Eukaryota</taxon>
        <taxon>Metazoa</taxon>
        <taxon>Spiralia</taxon>
        <taxon>Lophotrochozoa</taxon>
        <taxon>Mollusca</taxon>
        <taxon>Bivalvia</taxon>
        <taxon>Autobranchia</taxon>
        <taxon>Heteroconchia</taxon>
        <taxon>Palaeoheterodonta</taxon>
        <taxon>Unionida</taxon>
        <taxon>Unionoidea</taxon>
        <taxon>Unionidae</taxon>
        <taxon>Unioninae</taxon>
        <taxon>Sinanodonta</taxon>
    </lineage>
</organism>
<gene>
    <name evidence="1" type="ORF">ACJMK2_003246</name>
</gene>
<evidence type="ECO:0000313" key="1">
    <source>
        <dbReference type="EMBL" id="KAL3890980.1"/>
    </source>
</evidence>